<dbReference type="AlphaFoldDB" id="A0A3S4VJP6"/>
<evidence type="ECO:0000313" key="2">
    <source>
        <dbReference type="EMBL" id="VEI03497.1"/>
    </source>
</evidence>
<name>A0A3S4VJP6_9ACTN</name>
<gene>
    <name evidence="2" type="ORF">NCTC13652_01703</name>
</gene>
<dbReference type="Proteomes" id="UP000277858">
    <property type="component" value="Chromosome"/>
</dbReference>
<feature type="region of interest" description="Disordered" evidence="1">
    <location>
        <begin position="1"/>
        <end position="42"/>
    </location>
</feature>
<protein>
    <submittedName>
        <fullName evidence="2">Uncharacterized protein</fullName>
    </submittedName>
</protein>
<proteinExistence type="predicted"/>
<keyword evidence="3" id="KW-1185">Reference proteome</keyword>
<dbReference type="EMBL" id="LR134473">
    <property type="protein sequence ID" value="VEI03497.1"/>
    <property type="molecule type" value="Genomic_DNA"/>
</dbReference>
<feature type="compositionally biased region" description="Low complexity" evidence="1">
    <location>
        <begin position="1"/>
        <end position="28"/>
    </location>
</feature>
<accession>A0A3S4VJP6</accession>
<sequence length="121" mass="11828">MLATGASSASTSAASAPAPTRSTSGPSTQQTRSASDKPGAGGACGALHGAGTQYVQGKLYVTSGTIGCNEANAIMNGYLTGPVEGSGHIGSFKGFECGRDNSPSAAAKAQCEKGGTTLELR</sequence>
<organism evidence="2 3">
    <name type="scientific">Acidipropionibacterium jensenii</name>
    <dbReference type="NCBI Taxonomy" id="1749"/>
    <lineage>
        <taxon>Bacteria</taxon>
        <taxon>Bacillati</taxon>
        <taxon>Actinomycetota</taxon>
        <taxon>Actinomycetes</taxon>
        <taxon>Propionibacteriales</taxon>
        <taxon>Propionibacteriaceae</taxon>
        <taxon>Acidipropionibacterium</taxon>
    </lineage>
</organism>
<evidence type="ECO:0000256" key="1">
    <source>
        <dbReference type="SAM" id="MobiDB-lite"/>
    </source>
</evidence>
<evidence type="ECO:0000313" key="3">
    <source>
        <dbReference type="Proteomes" id="UP000277858"/>
    </source>
</evidence>
<reference evidence="2 3" key="1">
    <citation type="submission" date="2018-12" db="EMBL/GenBank/DDBJ databases">
        <authorList>
            <consortium name="Pathogen Informatics"/>
        </authorList>
    </citation>
    <scope>NUCLEOTIDE SEQUENCE [LARGE SCALE GENOMIC DNA]</scope>
    <source>
        <strain evidence="2 3">NCTC13652</strain>
    </source>
</reference>